<dbReference type="Gene3D" id="3.60.21.40">
    <property type="entry name" value="GpdQ, catalytic alpha/beta sandwich domain"/>
    <property type="match status" value="1"/>
</dbReference>
<gene>
    <name evidence="6" type="ORF">FE795_06655</name>
</gene>
<dbReference type="InterPro" id="IPR042283">
    <property type="entry name" value="GpdQ_catalytic"/>
</dbReference>
<dbReference type="Proteomes" id="UP000826050">
    <property type="component" value="Chromosome"/>
</dbReference>
<dbReference type="InterPro" id="IPR004843">
    <property type="entry name" value="Calcineurin-like_PHP"/>
</dbReference>
<dbReference type="PANTHER" id="PTHR42988:SF2">
    <property type="entry name" value="CYCLIC NUCLEOTIDE PHOSPHODIESTERASE CBUA0032-RELATED"/>
    <property type="match status" value="1"/>
</dbReference>
<evidence type="ECO:0000313" key="7">
    <source>
        <dbReference type="Proteomes" id="UP000826050"/>
    </source>
</evidence>
<accession>A0ABX8STM4</accession>
<keyword evidence="1" id="KW-0479">Metal-binding</keyword>
<evidence type="ECO:0000259" key="5">
    <source>
        <dbReference type="Pfam" id="PF00149"/>
    </source>
</evidence>
<dbReference type="InterPro" id="IPR050884">
    <property type="entry name" value="CNP_phosphodiesterase-III"/>
</dbReference>
<dbReference type="InterPro" id="IPR042281">
    <property type="entry name" value="GpdQ_beta-strand"/>
</dbReference>
<dbReference type="EMBL" id="CP049362">
    <property type="protein sequence ID" value="QXX78725.1"/>
    <property type="molecule type" value="Genomic_DNA"/>
</dbReference>
<name>A0ABX8STM4_9BURK</name>
<comment type="similarity">
    <text evidence="4">Belongs to the cyclic nucleotide phosphodiesterase class-III family.</text>
</comment>
<keyword evidence="2" id="KW-0378">Hydrolase</keyword>
<evidence type="ECO:0000256" key="4">
    <source>
        <dbReference type="ARBA" id="ARBA00025742"/>
    </source>
</evidence>
<feature type="domain" description="Calcineurin-like phosphoesterase" evidence="5">
    <location>
        <begin position="7"/>
        <end position="201"/>
    </location>
</feature>
<evidence type="ECO:0000313" key="6">
    <source>
        <dbReference type="EMBL" id="QXX78725.1"/>
    </source>
</evidence>
<evidence type="ECO:0000256" key="1">
    <source>
        <dbReference type="ARBA" id="ARBA00022723"/>
    </source>
</evidence>
<protein>
    <submittedName>
        <fullName evidence="6">Phosphodiesterase</fullName>
    </submittedName>
</protein>
<dbReference type="Pfam" id="PF00149">
    <property type="entry name" value="Metallophos"/>
    <property type="match status" value="1"/>
</dbReference>
<dbReference type="PANTHER" id="PTHR42988">
    <property type="entry name" value="PHOSPHOHYDROLASE"/>
    <property type="match status" value="1"/>
</dbReference>
<dbReference type="InterPro" id="IPR029052">
    <property type="entry name" value="Metallo-depent_PP-like"/>
</dbReference>
<evidence type="ECO:0000256" key="3">
    <source>
        <dbReference type="ARBA" id="ARBA00023004"/>
    </source>
</evidence>
<reference evidence="6 7" key="1">
    <citation type="submission" date="2020-02" db="EMBL/GenBank/DDBJ databases">
        <title>Partial ammonium oxidation to N2 by heterotrophic bacteria.</title>
        <authorList>
            <person name="Wu M."/>
        </authorList>
    </citation>
    <scope>NUCLEOTIDE SEQUENCE [LARGE SCALE GENOMIC DNA]</scope>
    <source>
        <strain evidence="6 7">HO-1</strain>
    </source>
</reference>
<keyword evidence="3" id="KW-0408">Iron</keyword>
<dbReference type="SUPFAM" id="SSF56300">
    <property type="entry name" value="Metallo-dependent phosphatases"/>
    <property type="match status" value="1"/>
</dbReference>
<keyword evidence="7" id="KW-1185">Reference proteome</keyword>
<evidence type="ECO:0000256" key="2">
    <source>
        <dbReference type="ARBA" id="ARBA00022801"/>
    </source>
</evidence>
<proteinExistence type="inferred from homology"/>
<dbReference type="CDD" id="cd07402">
    <property type="entry name" value="MPP_GpdQ"/>
    <property type="match status" value="1"/>
</dbReference>
<sequence>MLNTLLIQMTDPHIREEGRLAYGRLNTAPYLQAAIDHALALPQRPDAIVLTGDLTDFGRAREYAQLRRLLAPLDSIPVYLLPGNHDDRQQLRESFPDHTYLGKTGPVCYGVDIGGLRLLALDSAVAGASAGSLDQAQLDWLAAELAKHATRPTVIALHHPPFNTLIGHMDRIGLLQGAAQLEAIVRQHTQVERVISGHLHRSIQIRFGGTIASTAPSVAHQVCLDLADDAASAWTLEPSGYAVHALDSHGQIVTHTATVGQFDGPFAFHEPSGKLID</sequence>
<organism evidence="6 7">
    <name type="scientific">Alcaligenes ammonioxydans</name>
    <dbReference type="NCBI Taxonomy" id="2582914"/>
    <lineage>
        <taxon>Bacteria</taxon>
        <taxon>Pseudomonadati</taxon>
        <taxon>Pseudomonadota</taxon>
        <taxon>Betaproteobacteria</taxon>
        <taxon>Burkholderiales</taxon>
        <taxon>Alcaligenaceae</taxon>
        <taxon>Alcaligenes</taxon>
    </lineage>
</organism>
<dbReference type="RefSeq" id="WP_003801540.1">
    <property type="nucleotide sequence ID" value="NZ_CP049362.1"/>
</dbReference>
<dbReference type="InterPro" id="IPR026575">
    <property type="entry name" value="GpdQ/CpdA-like"/>
</dbReference>
<dbReference type="Gene3D" id="3.30.750.180">
    <property type="entry name" value="GpdQ, beta-strand dimerisation domain"/>
    <property type="match status" value="1"/>
</dbReference>